<reference evidence="2 3" key="1">
    <citation type="submission" date="2023-10" db="EMBL/GenBank/DDBJ databases">
        <title>Rubellicoccus peritrichatus gen. nov., sp. nov., isolated from an algae of coral reef tank.</title>
        <authorList>
            <person name="Luo J."/>
        </authorList>
    </citation>
    <scope>NUCLEOTIDE SEQUENCE [LARGE SCALE GENOMIC DNA]</scope>
    <source>
        <strain evidence="2 3">CR14</strain>
    </source>
</reference>
<dbReference type="RefSeq" id="WP_317836309.1">
    <property type="nucleotide sequence ID" value="NZ_CP136920.1"/>
</dbReference>
<evidence type="ECO:0000313" key="3">
    <source>
        <dbReference type="Proteomes" id="UP001304300"/>
    </source>
</evidence>
<accession>A0AAQ3QVV7</accession>
<proteinExistence type="predicted"/>
<feature type="signal peptide" evidence="1">
    <location>
        <begin position="1"/>
        <end position="22"/>
    </location>
</feature>
<evidence type="ECO:0000256" key="1">
    <source>
        <dbReference type="SAM" id="SignalP"/>
    </source>
</evidence>
<gene>
    <name evidence="2" type="ORF">RZN69_11485</name>
</gene>
<sequence length="226" mass="24833">MIKLSLNFAIFAIALIPCLSSAITLNTPADLINEFPRMARVDQFVQANIAGDECLVFQGVNTVVARANTPLRNEKRVTTSIDFSLTQGANSVGLMITGFGGDTQSAVALVNTYPKGAPRLTLYFGTQPNVSLPENAITIRNLDLEYGMWHRLTLVYMNGGIYARVISLPKNARQDNSATLPILELSLPEAPTEDWEPANVALRFYRATQNIKDQVAVRSVSFNEKQ</sequence>
<organism evidence="2 3">
    <name type="scientific">Rubellicoccus peritrichatus</name>
    <dbReference type="NCBI Taxonomy" id="3080537"/>
    <lineage>
        <taxon>Bacteria</taxon>
        <taxon>Pseudomonadati</taxon>
        <taxon>Verrucomicrobiota</taxon>
        <taxon>Opitutia</taxon>
        <taxon>Puniceicoccales</taxon>
        <taxon>Cerasicoccaceae</taxon>
        <taxon>Rubellicoccus</taxon>
    </lineage>
</organism>
<keyword evidence="3" id="KW-1185">Reference proteome</keyword>
<dbReference type="EMBL" id="CP136920">
    <property type="protein sequence ID" value="WOO43711.1"/>
    <property type="molecule type" value="Genomic_DNA"/>
</dbReference>
<keyword evidence="1" id="KW-0732">Signal</keyword>
<dbReference type="Proteomes" id="UP001304300">
    <property type="component" value="Chromosome"/>
</dbReference>
<protein>
    <submittedName>
        <fullName evidence="2">Uncharacterized protein</fullName>
    </submittedName>
</protein>
<dbReference type="KEGG" id="puo:RZN69_11485"/>
<feature type="chain" id="PRO_5042876067" evidence="1">
    <location>
        <begin position="23"/>
        <end position="226"/>
    </location>
</feature>
<dbReference type="AlphaFoldDB" id="A0AAQ3QVV7"/>
<evidence type="ECO:0000313" key="2">
    <source>
        <dbReference type="EMBL" id="WOO43711.1"/>
    </source>
</evidence>
<name>A0AAQ3QVV7_9BACT</name>